<keyword evidence="1" id="KW-0812">Transmembrane</keyword>
<accession>A0A317MZB0</accession>
<comment type="caution">
    <text evidence="2">The sequence shown here is derived from an EMBL/GenBank/DDBJ whole genome shotgun (WGS) entry which is preliminary data.</text>
</comment>
<evidence type="ECO:0000313" key="3">
    <source>
        <dbReference type="Proteomes" id="UP000246569"/>
    </source>
</evidence>
<evidence type="ECO:0008006" key="4">
    <source>
        <dbReference type="Google" id="ProtNLM"/>
    </source>
</evidence>
<name>A0A317MZB0_9GAMM</name>
<evidence type="ECO:0000313" key="2">
    <source>
        <dbReference type="EMBL" id="PWV64698.1"/>
    </source>
</evidence>
<keyword evidence="3" id="KW-1185">Reference proteome</keyword>
<proteinExistence type="predicted"/>
<dbReference type="OrthoDB" id="6197657at2"/>
<sequence length="91" mass="9884">MISKVQHVASVLWPSFVLAGIGTVVLSTIFDPLAVSHCLGVEGISRTGSYSLGFFSLWSMNIASSVLTLYFRQPVHTPAECPVRDFDPDRG</sequence>
<feature type="transmembrane region" description="Helical" evidence="1">
    <location>
        <begin position="50"/>
        <end position="71"/>
    </location>
</feature>
<reference evidence="2 3" key="1">
    <citation type="submission" date="2018-05" db="EMBL/GenBank/DDBJ databases">
        <title>Genomic Encyclopedia of Type Strains, Phase IV (KMG-IV): sequencing the most valuable type-strain genomes for metagenomic binning, comparative biology and taxonomic classification.</title>
        <authorList>
            <person name="Goeker M."/>
        </authorList>
    </citation>
    <scope>NUCLEOTIDE SEQUENCE [LARGE SCALE GENOMIC DNA]</scope>
    <source>
        <strain evidence="2 3">DSM 23606</strain>
    </source>
</reference>
<dbReference type="AlphaFoldDB" id="A0A317MZB0"/>
<evidence type="ECO:0000256" key="1">
    <source>
        <dbReference type="SAM" id="Phobius"/>
    </source>
</evidence>
<keyword evidence="1" id="KW-1133">Transmembrane helix</keyword>
<dbReference type="EMBL" id="QGTJ01000002">
    <property type="protein sequence ID" value="PWV64698.1"/>
    <property type="molecule type" value="Genomic_DNA"/>
</dbReference>
<feature type="transmembrane region" description="Helical" evidence="1">
    <location>
        <begin position="12"/>
        <end position="30"/>
    </location>
</feature>
<gene>
    <name evidence="2" type="ORF">C7443_102350</name>
</gene>
<organism evidence="2 3">
    <name type="scientific">Plasticicumulans acidivorans</name>
    <dbReference type="NCBI Taxonomy" id="886464"/>
    <lineage>
        <taxon>Bacteria</taxon>
        <taxon>Pseudomonadati</taxon>
        <taxon>Pseudomonadota</taxon>
        <taxon>Gammaproteobacteria</taxon>
        <taxon>Candidatus Competibacteraceae</taxon>
        <taxon>Plasticicumulans</taxon>
    </lineage>
</organism>
<keyword evidence="1" id="KW-0472">Membrane</keyword>
<dbReference type="RefSeq" id="WP_110017332.1">
    <property type="nucleotide sequence ID" value="NZ_QGTJ01000002.1"/>
</dbReference>
<dbReference type="Proteomes" id="UP000246569">
    <property type="component" value="Unassembled WGS sequence"/>
</dbReference>
<protein>
    <recommendedName>
        <fullName evidence="4">Transmembrane protein</fullName>
    </recommendedName>
</protein>